<comment type="caution">
    <text evidence="4">The sequence shown here is derived from an EMBL/GenBank/DDBJ whole genome shotgun (WGS) entry which is preliminary data.</text>
</comment>
<dbReference type="RefSeq" id="WP_345221519.1">
    <property type="nucleotide sequence ID" value="NZ_BAABHA010000002.1"/>
</dbReference>
<evidence type="ECO:0000313" key="5">
    <source>
        <dbReference type="Proteomes" id="UP001500454"/>
    </source>
</evidence>
<feature type="chain" id="PRO_5046695488" description="Protein-glutamine gamma-glutamyltransferase-like C-terminal domain-containing protein" evidence="2">
    <location>
        <begin position="34"/>
        <end position="289"/>
    </location>
</feature>
<dbReference type="EMBL" id="BAABHA010000002">
    <property type="protein sequence ID" value="GAA4375108.1"/>
    <property type="molecule type" value="Genomic_DNA"/>
</dbReference>
<keyword evidence="2" id="KW-0732">Signal</keyword>
<dbReference type="Pfam" id="PF13559">
    <property type="entry name" value="DUF4129"/>
    <property type="match status" value="1"/>
</dbReference>
<name>A0ABP8IVQ9_9BACT</name>
<accession>A0ABP8IVQ9</accession>
<evidence type="ECO:0000256" key="1">
    <source>
        <dbReference type="SAM" id="MobiDB-lite"/>
    </source>
</evidence>
<protein>
    <recommendedName>
        <fullName evidence="3">Protein-glutamine gamma-glutamyltransferase-like C-terminal domain-containing protein</fullName>
    </recommendedName>
</protein>
<evidence type="ECO:0000256" key="2">
    <source>
        <dbReference type="SAM" id="SignalP"/>
    </source>
</evidence>
<organism evidence="4 5">
    <name type="scientific">Hymenobacter koreensis</name>
    <dbReference type="NCBI Taxonomy" id="1084523"/>
    <lineage>
        <taxon>Bacteria</taxon>
        <taxon>Pseudomonadati</taxon>
        <taxon>Bacteroidota</taxon>
        <taxon>Cytophagia</taxon>
        <taxon>Cytophagales</taxon>
        <taxon>Hymenobacteraceae</taxon>
        <taxon>Hymenobacter</taxon>
    </lineage>
</organism>
<dbReference type="Proteomes" id="UP001500454">
    <property type="component" value="Unassembled WGS sequence"/>
</dbReference>
<keyword evidence="5" id="KW-1185">Reference proteome</keyword>
<feature type="region of interest" description="Disordered" evidence="1">
    <location>
        <begin position="42"/>
        <end position="66"/>
    </location>
</feature>
<evidence type="ECO:0000259" key="3">
    <source>
        <dbReference type="Pfam" id="PF13559"/>
    </source>
</evidence>
<dbReference type="InterPro" id="IPR025403">
    <property type="entry name" value="TgpA-like_C"/>
</dbReference>
<sequence length="289" mass="32807">MKKASIKRRAFTSRSRLVGLVLCGAAFTCTVVAAPQPTAVRQPPAVRKLPPPLTPTDSVGSRRPKAEAAPVILPTDRSTPVQLRRPEPERLQAYRAQSAFRYVEPRHKPRGAWDLFWWRFGQWWSSLFDGPGYDRWGRYTVYGAFGLALLYALMRLLRLDLTGALGRAPRTVPLAYDTAPEDIHADDLLPRLTEAETTGNFRVAVRLGYLLVLRSLAERHLVQWQPEKTNHDYVHELAGTPWQQGFATLTRQFEYAWYGEQPLTAAQYAAVRETRHAFERHFSPASARA</sequence>
<feature type="signal peptide" evidence="2">
    <location>
        <begin position="1"/>
        <end position="33"/>
    </location>
</feature>
<evidence type="ECO:0000313" key="4">
    <source>
        <dbReference type="EMBL" id="GAA4375108.1"/>
    </source>
</evidence>
<gene>
    <name evidence="4" type="ORF">GCM10023186_07420</name>
</gene>
<proteinExistence type="predicted"/>
<feature type="domain" description="Protein-glutamine gamma-glutamyltransferase-like C-terminal" evidence="3">
    <location>
        <begin position="209"/>
        <end position="273"/>
    </location>
</feature>
<reference evidence="5" key="1">
    <citation type="journal article" date="2019" name="Int. J. Syst. Evol. Microbiol.">
        <title>The Global Catalogue of Microorganisms (GCM) 10K type strain sequencing project: providing services to taxonomists for standard genome sequencing and annotation.</title>
        <authorList>
            <consortium name="The Broad Institute Genomics Platform"/>
            <consortium name="The Broad Institute Genome Sequencing Center for Infectious Disease"/>
            <person name="Wu L."/>
            <person name="Ma J."/>
        </authorList>
    </citation>
    <scope>NUCLEOTIDE SEQUENCE [LARGE SCALE GENOMIC DNA]</scope>
    <source>
        <strain evidence="5">JCM 17924</strain>
    </source>
</reference>